<sequence length="69" mass="7758">MNGVATEIEIHARELEKTRVRINELIAEATGQPLEKITKDTDRDFWMNASEASQYGLIGKVILSKNELA</sequence>
<accession>A0A3P3XNJ2</accession>
<dbReference type="SUPFAM" id="SSF52096">
    <property type="entry name" value="ClpP/crotonase"/>
    <property type="match status" value="1"/>
</dbReference>
<dbReference type="GO" id="GO:0006515">
    <property type="term" value="P:protein quality control for misfolded or incompletely synthesized proteins"/>
    <property type="evidence" value="ECO:0007669"/>
    <property type="project" value="TreeGrafter"/>
</dbReference>
<dbReference type="AlphaFoldDB" id="A0A3P3XNJ2"/>
<dbReference type="GO" id="GO:0009368">
    <property type="term" value="C:endopeptidase Clp complex"/>
    <property type="evidence" value="ECO:0007669"/>
    <property type="project" value="TreeGrafter"/>
</dbReference>
<dbReference type="EMBL" id="FWDO01000004">
    <property type="protein sequence ID" value="SLM17850.1"/>
    <property type="molecule type" value="Genomic_DNA"/>
</dbReference>
<organism evidence="1">
    <name type="scientific">uncultured spirochete</name>
    <dbReference type="NCBI Taxonomy" id="156406"/>
    <lineage>
        <taxon>Bacteria</taxon>
        <taxon>Pseudomonadati</taxon>
        <taxon>Spirochaetota</taxon>
        <taxon>Spirochaetia</taxon>
        <taxon>Spirochaetales</taxon>
        <taxon>environmental samples</taxon>
    </lineage>
</organism>
<gene>
    <name evidence="1" type="ORF">SPIRO4BDMA_40419</name>
</gene>
<evidence type="ECO:0000313" key="1">
    <source>
        <dbReference type="EMBL" id="SLM17850.1"/>
    </source>
</evidence>
<dbReference type="GO" id="GO:0004176">
    <property type="term" value="F:ATP-dependent peptidase activity"/>
    <property type="evidence" value="ECO:0007669"/>
    <property type="project" value="TreeGrafter"/>
</dbReference>
<proteinExistence type="predicted"/>
<dbReference type="InterPro" id="IPR029045">
    <property type="entry name" value="ClpP/crotonase-like_dom_sf"/>
</dbReference>
<keyword evidence="1" id="KW-0645">Protease</keyword>
<protein>
    <submittedName>
        <fullName evidence="1">Proteolytic subunit of ClpA-ClpP and ClpX-ClpP ATP-dependent serine proteases</fullName>
        <ecNumber evidence="1">3.4.21.92</ecNumber>
    </submittedName>
</protein>
<name>A0A3P3XNJ2_9SPIR</name>
<dbReference type="Pfam" id="PF00574">
    <property type="entry name" value="CLP_protease"/>
    <property type="match status" value="1"/>
</dbReference>
<dbReference type="GO" id="GO:0051117">
    <property type="term" value="F:ATPase binding"/>
    <property type="evidence" value="ECO:0007669"/>
    <property type="project" value="TreeGrafter"/>
</dbReference>
<reference evidence="1" key="1">
    <citation type="submission" date="2017-02" db="EMBL/GenBank/DDBJ databases">
        <authorList>
            <person name="Regsiter A."/>
            <person name="William W."/>
        </authorList>
    </citation>
    <scope>NUCLEOTIDE SEQUENCE</scope>
    <source>
        <strain evidence="1">BdmA 4</strain>
    </source>
</reference>
<dbReference type="PANTHER" id="PTHR10381">
    <property type="entry name" value="ATP-DEPENDENT CLP PROTEASE PROTEOLYTIC SUBUNIT"/>
    <property type="match status" value="1"/>
</dbReference>
<dbReference type="InterPro" id="IPR023562">
    <property type="entry name" value="ClpP/TepA"/>
</dbReference>
<keyword evidence="1" id="KW-0378">Hydrolase</keyword>
<dbReference type="EC" id="3.4.21.92" evidence="1"/>
<dbReference type="GO" id="GO:0004252">
    <property type="term" value="F:serine-type endopeptidase activity"/>
    <property type="evidence" value="ECO:0007669"/>
    <property type="project" value="UniProtKB-EC"/>
</dbReference>
<dbReference type="Gene3D" id="3.90.226.10">
    <property type="entry name" value="2-enoyl-CoA Hydratase, Chain A, domain 1"/>
    <property type="match status" value="1"/>
</dbReference>
<dbReference type="PANTHER" id="PTHR10381:SF11">
    <property type="entry name" value="ATP-DEPENDENT CLP PROTEASE PROTEOLYTIC SUBUNIT, MITOCHONDRIAL"/>
    <property type="match status" value="1"/>
</dbReference>